<feature type="region of interest" description="Disordered" evidence="2">
    <location>
        <begin position="318"/>
        <end position="371"/>
    </location>
</feature>
<organism evidence="4 5">
    <name type="scientific">Tricholaema leucomelas</name>
    <name type="common">pied barbet</name>
    <dbReference type="NCBI Taxonomy" id="240729"/>
    <lineage>
        <taxon>Eukaryota</taxon>
        <taxon>Metazoa</taxon>
        <taxon>Chordata</taxon>
        <taxon>Craniata</taxon>
        <taxon>Vertebrata</taxon>
        <taxon>Euteleostomi</taxon>
        <taxon>Archelosauria</taxon>
        <taxon>Archosauria</taxon>
        <taxon>Dinosauria</taxon>
        <taxon>Saurischia</taxon>
        <taxon>Theropoda</taxon>
        <taxon>Coelurosauria</taxon>
        <taxon>Aves</taxon>
        <taxon>Neognathae</taxon>
        <taxon>Neoaves</taxon>
        <taxon>Telluraves</taxon>
        <taxon>Coraciimorphae</taxon>
        <taxon>Piciformes</taxon>
        <taxon>Lybiidae</taxon>
        <taxon>Tricholaema lacrymosa</taxon>
    </lineage>
</organism>
<dbReference type="PANTHER" id="PTHR22545">
    <property type="entry name" value="CENTROSOMAL PROTEIN OF 95 KDA"/>
    <property type="match status" value="1"/>
</dbReference>
<evidence type="ECO:0000259" key="3">
    <source>
        <dbReference type="Pfam" id="PF19016"/>
    </source>
</evidence>
<dbReference type="Gene3D" id="1.10.418.10">
    <property type="entry name" value="Calponin-like domain"/>
    <property type="match status" value="1"/>
</dbReference>
<feature type="domain" description="DUF5745" evidence="3">
    <location>
        <begin position="44"/>
        <end position="102"/>
    </location>
</feature>
<dbReference type="AlphaFoldDB" id="A0A852I9H1"/>
<proteinExistence type="predicted"/>
<feature type="coiled-coil region" evidence="1">
    <location>
        <begin position="487"/>
        <end position="514"/>
    </location>
</feature>
<dbReference type="InterPro" id="IPR036872">
    <property type="entry name" value="CH_dom_sf"/>
</dbReference>
<evidence type="ECO:0000256" key="2">
    <source>
        <dbReference type="SAM" id="MobiDB-lite"/>
    </source>
</evidence>
<keyword evidence="1" id="KW-0175">Coiled coil</keyword>
<name>A0A852I9H1_9PICI</name>
<feature type="non-terminal residue" evidence="4">
    <location>
        <position position="815"/>
    </location>
</feature>
<keyword evidence="5" id="KW-1185">Reference proteome</keyword>
<feature type="region of interest" description="Disordered" evidence="2">
    <location>
        <begin position="516"/>
        <end position="554"/>
    </location>
</feature>
<feature type="region of interest" description="Disordered" evidence="2">
    <location>
        <begin position="187"/>
        <end position="209"/>
    </location>
</feature>
<feature type="region of interest" description="Disordered" evidence="2">
    <location>
        <begin position="413"/>
        <end position="471"/>
    </location>
</feature>
<dbReference type="Pfam" id="PF19016">
    <property type="entry name" value="DUF5745"/>
    <property type="match status" value="1"/>
</dbReference>
<dbReference type="GO" id="GO:0000922">
    <property type="term" value="C:spindle pole"/>
    <property type="evidence" value="ECO:0007669"/>
    <property type="project" value="InterPro"/>
</dbReference>
<dbReference type="InterPro" id="IPR044039">
    <property type="entry name" value="DUF5745"/>
</dbReference>
<protein>
    <submittedName>
        <fullName evidence="4">CEP95 protein</fullName>
    </submittedName>
</protein>
<gene>
    <name evidence="4" type="primary">Cep95</name>
    <name evidence="4" type="ORF">TRILEU_R01953</name>
</gene>
<feature type="coiled-coil region" evidence="1">
    <location>
        <begin position="756"/>
        <end position="787"/>
    </location>
</feature>
<dbReference type="OrthoDB" id="545730at2759"/>
<accession>A0A852I9H1</accession>
<evidence type="ECO:0000313" key="5">
    <source>
        <dbReference type="Proteomes" id="UP000627253"/>
    </source>
</evidence>
<feature type="compositionally biased region" description="Basic residues" evidence="2">
    <location>
        <begin position="526"/>
        <end position="536"/>
    </location>
</feature>
<comment type="caution">
    <text evidence="4">The sequence shown here is derived from an EMBL/GenBank/DDBJ whole genome shotgun (WGS) entry which is preliminary data.</text>
</comment>
<evidence type="ECO:0000313" key="4">
    <source>
        <dbReference type="EMBL" id="NXX38681.1"/>
    </source>
</evidence>
<dbReference type="PANTHER" id="PTHR22545:SF0">
    <property type="entry name" value="CENTROSOMAL PROTEIN OF 95 KDA"/>
    <property type="match status" value="1"/>
</dbReference>
<dbReference type="Proteomes" id="UP000627253">
    <property type="component" value="Unassembled WGS sequence"/>
</dbReference>
<feature type="non-terminal residue" evidence="4">
    <location>
        <position position="1"/>
    </location>
</feature>
<dbReference type="InterPro" id="IPR026619">
    <property type="entry name" value="CEP95"/>
</dbReference>
<dbReference type="EMBL" id="WAAF01001363">
    <property type="protein sequence ID" value="NXX38681.1"/>
    <property type="molecule type" value="Genomic_DNA"/>
</dbReference>
<dbReference type="GO" id="GO:0005813">
    <property type="term" value="C:centrosome"/>
    <property type="evidence" value="ECO:0007669"/>
    <property type="project" value="InterPro"/>
</dbReference>
<evidence type="ECO:0000256" key="1">
    <source>
        <dbReference type="SAM" id="Coils"/>
    </source>
</evidence>
<feature type="coiled-coil region" evidence="1">
    <location>
        <begin position="623"/>
        <end position="653"/>
    </location>
</feature>
<sequence>IDWVDVANELLRSCHINHHIKNLSECGVDVFVHLYEAILGEKVPDFIATPKSQEDDAHNVQAVIDSLALDYLQVSLSHITGENIVKGERESIRNLLEIFDGLLEYLTEEASESSQNGDERHVLPDNGIATAPQVQLECNAGHFTQPPTSSSAAGSQSDFFVPSCDLDGSESTSELIRLGDTAHSFSKREEGSVKSLYPTEPQKDSLSTSATKLGEPIQQAIPLLPPFQPLEARPHYSGWRDYESSGRQASAFTNSQEVKIPTVSTVQSMPSTNTYLSSASAVGDQLLPNDAEGSVAKVPWVYRTSSASSSHRKLSLCANQVAQAPRPESRYLPRKKSRYQNSATDTLEESPSPRTTKEMLSEQELQEVSEKLSRRLHELDVMLERALGRHSRAELPDEDSLSQHSDSVMDYRQRKAEQGKYQSRPRSLSPSPPSQHQLFSELEDKLCSNGTGQVRKIRSQLQRERDERRQKTKMVAKAYEGELRNYEATERLRLSELREAIKEVEQEYKENIFQEPPKMPQPVKAYSRKTTPRNPKHSQWIPKRGTVKPKKAAPMKVRDGDLLFQLLEEFPHLHISHHTMNKMWQQQLAQTEQLKAASGRSRPKLQNEVQQALKKQELLVGIIKKDQEHNRRLQELKQRIRRQKWAQNKLREKRQQAARARKYYEDYRVQLRAKMMRARTREERIFKNLFEEGLEIQKQRLKDLRGYAQEKRAEQRREHQNELESMENYYKDQFSMLAEALSQEHQEMQSREKAQAQMLQKTKRDLRSRMEKEIEQLQAAIMQSDDDTFFQELEADRLKSRLQMASFQYSKSWLV</sequence>
<reference evidence="4" key="1">
    <citation type="submission" date="2020-02" db="EMBL/GenBank/DDBJ databases">
        <title>Bird 10,000 Genomes (B10K) Project - Family phase.</title>
        <authorList>
            <person name="Zhang G."/>
        </authorList>
    </citation>
    <scope>NUCLEOTIDE SEQUENCE</scope>
    <source>
        <strain evidence="4">B10K-DU-002-37</strain>
        <tissue evidence="4">Muscle</tissue>
    </source>
</reference>